<dbReference type="Gene3D" id="3.30.2310.20">
    <property type="entry name" value="RelE-like"/>
    <property type="match status" value="1"/>
</dbReference>
<evidence type="ECO:0000313" key="4">
    <source>
        <dbReference type="Proteomes" id="UP000515377"/>
    </source>
</evidence>
<protein>
    <submittedName>
        <fullName evidence="3">Type II toxin-antitoxin system RelE/ParE family toxin</fullName>
    </submittedName>
</protein>
<reference evidence="3 4" key="1">
    <citation type="submission" date="2020-07" db="EMBL/GenBank/DDBJ databases">
        <title>Whole genome sequence of Sphingobium yanoikuyae A3.</title>
        <authorList>
            <person name="Han S.-S."/>
        </authorList>
    </citation>
    <scope>NUCLEOTIDE SEQUENCE [LARGE SCALE GENOMIC DNA]</scope>
    <source>
        <strain evidence="3 4">A3</strain>
    </source>
</reference>
<organism evidence="3 4">
    <name type="scientific">Sphingobium yanoikuyae</name>
    <name type="common">Sphingomonas yanoikuyae</name>
    <dbReference type="NCBI Taxonomy" id="13690"/>
    <lineage>
        <taxon>Bacteria</taxon>
        <taxon>Pseudomonadati</taxon>
        <taxon>Pseudomonadota</taxon>
        <taxon>Alphaproteobacteria</taxon>
        <taxon>Sphingomonadales</taxon>
        <taxon>Sphingomonadaceae</taxon>
        <taxon>Sphingobium</taxon>
    </lineage>
</organism>
<comment type="similarity">
    <text evidence="1">Belongs to the RelE toxin family.</text>
</comment>
<keyword evidence="2" id="KW-1277">Toxin-antitoxin system</keyword>
<dbReference type="EMBL" id="CP060122">
    <property type="protein sequence ID" value="QNG43560.1"/>
    <property type="molecule type" value="Genomic_DNA"/>
</dbReference>
<dbReference type="PANTHER" id="PTHR33755:SF6">
    <property type="entry name" value="PLASMID STABILIZATION SYSTEM PROTEIN"/>
    <property type="match status" value="1"/>
</dbReference>
<dbReference type="AlphaFoldDB" id="A0A9X7UBV7"/>
<dbReference type="InterPro" id="IPR035093">
    <property type="entry name" value="RelE/ParE_toxin_dom_sf"/>
</dbReference>
<dbReference type="Proteomes" id="UP000515377">
    <property type="component" value="Chromosome"/>
</dbReference>
<accession>A0A9X7UBV7</accession>
<gene>
    <name evidence="3" type="ORF">H3V42_16470</name>
</gene>
<evidence type="ECO:0000256" key="2">
    <source>
        <dbReference type="ARBA" id="ARBA00022649"/>
    </source>
</evidence>
<dbReference type="InterPro" id="IPR051803">
    <property type="entry name" value="TA_system_RelE-like_toxin"/>
</dbReference>
<proteinExistence type="inferred from homology"/>
<name>A0A9X7UBV7_SPHYA</name>
<evidence type="ECO:0000313" key="3">
    <source>
        <dbReference type="EMBL" id="QNG43560.1"/>
    </source>
</evidence>
<sequence>MIVEFAQAAEEDLEAIGDYIARDNPVRALSFLRELRSACLDLRSMPKRFPFLSGFEHLGIRRRLHGNYLIFYRVDSKRVIILHILHGASDYTALVFSG</sequence>
<dbReference type="Pfam" id="PF05016">
    <property type="entry name" value="ParE_toxin"/>
    <property type="match status" value="1"/>
</dbReference>
<dbReference type="PANTHER" id="PTHR33755">
    <property type="entry name" value="TOXIN PARE1-RELATED"/>
    <property type="match status" value="1"/>
</dbReference>
<evidence type="ECO:0000256" key="1">
    <source>
        <dbReference type="ARBA" id="ARBA00006226"/>
    </source>
</evidence>
<dbReference type="InterPro" id="IPR007712">
    <property type="entry name" value="RelE/ParE_toxin"/>
</dbReference>